<comment type="caution">
    <text evidence="2">The sequence shown here is derived from an EMBL/GenBank/DDBJ whole genome shotgun (WGS) entry which is preliminary data.</text>
</comment>
<feature type="domain" description="Myb/SANT-like" evidence="1">
    <location>
        <begin position="7"/>
        <end position="99"/>
    </location>
</feature>
<protein>
    <recommendedName>
        <fullName evidence="1">Myb/SANT-like domain-containing protein</fullName>
    </recommendedName>
</protein>
<reference evidence="2" key="1">
    <citation type="submission" date="2023-03" db="EMBL/GenBank/DDBJ databases">
        <title>Massive genome expansion in bonnet fungi (Mycena s.s.) driven by repeated elements and novel gene families across ecological guilds.</title>
        <authorList>
            <consortium name="Lawrence Berkeley National Laboratory"/>
            <person name="Harder C.B."/>
            <person name="Miyauchi S."/>
            <person name="Viragh M."/>
            <person name="Kuo A."/>
            <person name="Thoen E."/>
            <person name="Andreopoulos B."/>
            <person name="Lu D."/>
            <person name="Skrede I."/>
            <person name="Drula E."/>
            <person name="Henrissat B."/>
            <person name="Morin E."/>
            <person name="Kohler A."/>
            <person name="Barry K."/>
            <person name="LaButti K."/>
            <person name="Morin E."/>
            <person name="Salamov A."/>
            <person name="Lipzen A."/>
            <person name="Mereny Z."/>
            <person name="Hegedus B."/>
            <person name="Baldrian P."/>
            <person name="Stursova M."/>
            <person name="Weitz H."/>
            <person name="Taylor A."/>
            <person name="Grigoriev I.V."/>
            <person name="Nagy L.G."/>
            <person name="Martin F."/>
            <person name="Kauserud H."/>
        </authorList>
    </citation>
    <scope>NUCLEOTIDE SEQUENCE</scope>
    <source>
        <strain evidence="2">CBHHK002</strain>
    </source>
</reference>
<dbReference type="PANTHER" id="PTHR47072:SF4">
    <property type="entry name" value="MYB_SANT-LIKE DOMAIN-CONTAINING PROTEIN"/>
    <property type="match status" value="1"/>
</dbReference>
<organism evidence="2 3">
    <name type="scientific">Mycena albidolilacea</name>
    <dbReference type="NCBI Taxonomy" id="1033008"/>
    <lineage>
        <taxon>Eukaryota</taxon>
        <taxon>Fungi</taxon>
        <taxon>Dikarya</taxon>
        <taxon>Basidiomycota</taxon>
        <taxon>Agaricomycotina</taxon>
        <taxon>Agaricomycetes</taxon>
        <taxon>Agaricomycetidae</taxon>
        <taxon>Agaricales</taxon>
        <taxon>Marasmiineae</taxon>
        <taxon>Mycenaceae</taxon>
        <taxon>Mycena</taxon>
    </lineage>
</organism>
<keyword evidence="3" id="KW-1185">Reference proteome</keyword>
<evidence type="ECO:0000313" key="3">
    <source>
        <dbReference type="Proteomes" id="UP001218218"/>
    </source>
</evidence>
<proteinExistence type="predicted"/>
<accession>A0AAD7A9D3</accession>
<dbReference type="Pfam" id="PF12776">
    <property type="entry name" value="Myb_DNA-bind_3"/>
    <property type="match status" value="1"/>
</dbReference>
<gene>
    <name evidence="2" type="ORF">DFH08DRAFT_693324</name>
</gene>
<name>A0AAD7A9D3_9AGAR</name>
<sequence>MPPRAQWRDVDKIKLLNCLRWGKTNGFQADSGWKPQIWAYCAVDLARTPSDEKTVTKCKDQYQGLKKNFTEVHVIRNRSGFGWDEGLKLVTATQDVWDRLLAVQCSLPMFIITM</sequence>
<evidence type="ECO:0000259" key="1">
    <source>
        <dbReference type="Pfam" id="PF12776"/>
    </source>
</evidence>
<dbReference type="PANTHER" id="PTHR47072">
    <property type="match status" value="1"/>
</dbReference>
<dbReference type="InterPro" id="IPR024752">
    <property type="entry name" value="Myb/SANT-like_dom"/>
</dbReference>
<dbReference type="AlphaFoldDB" id="A0AAD7A9D3"/>
<evidence type="ECO:0000313" key="2">
    <source>
        <dbReference type="EMBL" id="KAJ7352555.1"/>
    </source>
</evidence>
<dbReference type="Proteomes" id="UP001218218">
    <property type="component" value="Unassembled WGS sequence"/>
</dbReference>
<dbReference type="EMBL" id="JARIHO010000012">
    <property type="protein sequence ID" value="KAJ7352555.1"/>
    <property type="molecule type" value="Genomic_DNA"/>
</dbReference>